<dbReference type="InterPro" id="IPR055101">
    <property type="entry name" value="AIPR_N"/>
</dbReference>
<dbReference type="Proteomes" id="UP000535908">
    <property type="component" value="Unassembled WGS sequence"/>
</dbReference>
<gene>
    <name evidence="3" type="ORF">HCA69_06865</name>
</gene>
<organism evidence="3 4">
    <name type="scientific">Listeria grandensis</name>
    <dbReference type="NCBI Taxonomy" id="1494963"/>
    <lineage>
        <taxon>Bacteria</taxon>
        <taxon>Bacillati</taxon>
        <taxon>Bacillota</taxon>
        <taxon>Bacilli</taxon>
        <taxon>Bacillales</taxon>
        <taxon>Listeriaceae</taxon>
        <taxon>Listeria</taxon>
    </lineage>
</organism>
<evidence type="ECO:0000259" key="1">
    <source>
        <dbReference type="Pfam" id="PF10592"/>
    </source>
</evidence>
<evidence type="ECO:0000313" key="3">
    <source>
        <dbReference type="EMBL" id="MBC1936083.1"/>
    </source>
</evidence>
<feature type="domain" description="Abortive phage infection protein C-terminal" evidence="1">
    <location>
        <begin position="240"/>
        <end position="561"/>
    </location>
</feature>
<reference evidence="3 4" key="1">
    <citation type="submission" date="2020-03" db="EMBL/GenBank/DDBJ databases">
        <title>Soil Listeria distribution.</title>
        <authorList>
            <person name="Liao J."/>
            <person name="Wiedmann M."/>
        </authorList>
    </citation>
    <scope>NUCLEOTIDE SEQUENCE [LARGE SCALE GENOMIC DNA]</scope>
    <source>
        <strain evidence="3 4">FSL L7-0741</strain>
    </source>
</reference>
<name>A0A7X1CPJ9_9LIST</name>
<dbReference type="AlphaFoldDB" id="A0A7X1CPJ9"/>
<dbReference type="Pfam" id="PF10592">
    <property type="entry name" value="AIPR"/>
    <property type="match status" value="1"/>
</dbReference>
<dbReference type="InterPro" id="IPR018891">
    <property type="entry name" value="AIPR_C"/>
</dbReference>
<feature type="domain" description="Abortive infection phage resistance protein N-terminal" evidence="2">
    <location>
        <begin position="44"/>
        <end position="179"/>
    </location>
</feature>
<dbReference type="EMBL" id="JAARWN010000004">
    <property type="protein sequence ID" value="MBC1936083.1"/>
    <property type="molecule type" value="Genomic_DNA"/>
</dbReference>
<accession>A0A7X1CPJ9</accession>
<evidence type="ECO:0000313" key="4">
    <source>
        <dbReference type="Proteomes" id="UP000535908"/>
    </source>
</evidence>
<sequence length="592" mass="69098">MSDLHELKQFYADLKDSIKRENDVIEGWEEPFLYEMMSYIDSEKDIISSYWSKAKKNIKINAYLYEEEENILNLYIVYFDQDQAISGWKKTSKTEMKEYATKVKRFISQALKEELYKLISPSDPVYELAKLIYEQKYFATVNIFVLTNRYYETNKPIDISMSQSEITSVTVIDIERVYQLVLAEVKAEDVEIICENEFGDNLNLLKVPSSSGTCHECFMGYVSAEGLAKAYHAHGPKLVERNVRSFLQARATTNKGIKRTLENEVDKQKFVAYNNGISCIAKSAKMSVKDDKSNLYSIESLKGLQIVNGGQTTASIYEAYRKDIDISGVYLQVKLTILDFSNSRENDRRDLEDEMIANISRYANTQNKINASDLEANGRVLVELEILSRKTFIPSQDERKPEHMWYFERARGQYLVDVGRRKKGKEQKDFKKRYPKENLIQKIDMAKHYLVWEGHPYVVSKGGEAAFKKYMELNHEIEVEDLFYKESIAKTIIYRHIEDIIKRKKFLGYRANIIYYTTSWFSLRYKKNIDLLEVWNKQTIGNEFDENIGEMADQVSKYLTSIIDSGRNVTQWAKQVACWEELINKYESASRV</sequence>
<dbReference type="RefSeq" id="WP_185525873.1">
    <property type="nucleotide sequence ID" value="NZ_JAARWN010000004.1"/>
</dbReference>
<dbReference type="Pfam" id="PF22879">
    <property type="entry name" value="AIPR_N"/>
    <property type="match status" value="1"/>
</dbReference>
<evidence type="ECO:0000259" key="2">
    <source>
        <dbReference type="Pfam" id="PF22879"/>
    </source>
</evidence>
<comment type="caution">
    <text evidence="3">The sequence shown here is derived from an EMBL/GenBank/DDBJ whole genome shotgun (WGS) entry which is preliminary data.</text>
</comment>
<proteinExistence type="predicted"/>
<protein>
    <submittedName>
        <fullName evidence="3">AIPR family protein</fullName>
    </submittedName>
</protein>